<evidence type="ECO:0000313" key="12">
    <source>
        <dbReference type="EMBL" id="QWZ06728.1"/>
    </source>
</evidence>
<dbReference type="EC" id="2.7.13.3" evidence="2"/>
<keyword evidence="9" id="KW-0472">Membrane</keyword>
<keyword evidence="3" id="KW-0597">Phosphoprotein</keyword>
<dbReference type="Proteomes" id="UP000683575">
    <property type="component" value="Chromosome"/>
</dbReference>
<dbReference type="SMART" id="SM00304">
    <property type="entry name" value="HAMP"/>
    <property type="match status" value="1"/>
</dbReference>
<dbReference type="PROSITE" id="PS50109">
    <property type="entry name" value="HIS_KIN"/>
    <property type="match status" value="1"/>
</dbReference>
<evidence type="ECO:0000256" key="4">
    <source>
        <dbReference type="ARBA" id="ARBA00022679"/>
    </source>
</evidence>
<gene>
    <name evidence="12" type="ORF">KRR39_14385</name>
</gene>
<keyword evidence="4" id="KW-0808">Transferase</keyword>
<dbReference type="Pfam" id="PF00512">
    <property type="entry name" value="HisKA"/>
    <property type="match status" value="1"/>
</dbReference>
<keyword evidence="5 9" id="KW-0812">Transmembrane</keyword>
<evidence type="ECO:0000256" key="6">
    <source>
        <dbReference type="ARBA" id="ARBA00022777"/>
    </source>
</evidence>
<accession>A0A975XYV7</accession>
<dbReference type="RefSeq" id="WP_216937882.1">
    <property type="nucleotide sequence ID" value="NZ_CP077062.1"/>
</dbReference>
<evidence type="ECO:0000256" key="1">
    <source>
        <dbReference type="ARBA" id="ARBA00000085"/>
    </source>
</evidence>
<dbReference type="Pfam" id="PF02518">
    <property type="entry name" value="HATPase_c"/>
    <property type="match status" value="1"/>
</dbReference>
<keyword evidence="7 9" id="KW-1133">Transmembrane helix</keyword>
<evidence type="ECO:0000313" key="13">
    <source>
        <dbReference type="Proteomes" id="UP000683575"/>
    </source>
</evidence>
<evidence type="ECO:0000256" key="5">
    <source>
        <dbReference type="ARBA" id="ARBA00022692"/>
    </source>
</evidence>
<feature type="domain" description="Histidine kinase" evidence="10">
    <location>
        <begin position="237"/>
        <end position="436"/>
    </location>
</feature>
<dbReference type="CDD" id="cd06225">
    <property type="entry name" value="HAMP"/>
    <property type="match status" value="1"/>
</dbReference>
<name>A0A975XYV7_9ACTN</name>
<keyword evidence="8" id="KW-0902">Two-component regulatory system</keyword>
<keyword evidence="6 12" id="KW-0418">Kinase</keyword>
<dbReference type="InterPro" id="IPR005467">
    <property type="entry name" value="His_kinase_dom"/>
</dbReference>
<keyword evidence="13" id="KW-1185">Reference proteome</keyword>
<dbReference type="AlphaFoldDB" id="A0A975XYV7"/>
<evidence type="ECO:0000259" key="11">
    <source>
        <dbReference type="PROSITE" id="PS50885"/>
    </source>
</evidence>
<dbReference type="SMART" id="SM00387">
    <property type="entry name" value="HATPase_c"/>
    <property type="match status" value="1"/>
</dbReference>
<feature type="domain" description="HAMP" evidence="11">
    <location>
        <begin position="176"/>
        <end position="229"/>
    </location>
</feature>
<dbReference type="CDD" id="cd00082">
    <property type="entry name" value="HisKA"/>
    <property type="match status" value="1"/>
</dbReference>
<evidence type="ECO:0000256" key="3">
    <source>
        <dbReference type="ARBA" id="ARBA00022553"/>
    </source>
</evidence>
<evidence type="ECO:0000256" key="8">
    <source>
        <dbReference type="ARBA" id="ARBA00023012"/>
    </source>
</evidence>
<evidence type="ECO:0000256" key="7">
    <source>
        <dbReference type="ARBA" id="ARBA00022989"/>
    </source>
</evidence>
<dbReference type="InterPro" id="IPR003594">
    <property type="entry name" value="HATPase_dom"/>
</dbReference>
<dbReference type="PROSITE" id="PS50885">
    <property type="entry name" value="HAMP"/>
    <property type="match status" value="1"/>
</dbReference>
<dbReference type="InterPro" id="IPR050428">
    <property type="entry name" value="TCS_sensor_his_kinase"/>
</dbReference>
<dbReference type="InterPro" id="IPR003661">
    <property type="entry name" value="HisK_dim/P_dom"/>
</dbReference>
<dbReference type="CDD" id="cd00075">
    <property type="entry name" value="HATPase"/>
    <property type="match status" value="1"/>
</dbReference>
<dbReference type="GO" id="GO:0005886">
    <property type="term" value="C:plasma membrane"/>
    <property type="evidence" value="ECO:0007669"/>
    <property type="project" value="TreeGrafter"/>
</dbReference>
<evidence type="ECO:0000256" key="9">
    <source>
        <dbReference type="SAM" id="Phobius"/>
    </source>
</evidence>
<dbReference type="InterPro" id="IPR003660">
    <property type="entry name" value="HAMP_dom"/>
</dbReference>
<reference evidence="12" key="1">
    <citation type="submission" date="2021-06" db="EMBL/GenBank/DDBJ databases">
        <title>Complete genome sequence of Nocardioides sp. G188.</title>
        <authorList>
            <person name="Im W.-T."/>
        </authorList>
    </citation>
    <scope>NUCLEOTIDE SEQUENCE</scope>
    <source>
        <strain evidence="12">G188</strain>
    </source>
</reference>
<evidence type="ECO:0000256" key="2">
    <source>
        <dbReference type="ARBA" id="ARBA00012438"/>
    </source>
</evidence>
<evidence type="ECO:0000259" key="10">
    <source>
        <dbReference type="PROSITE" id="PS50109"/>
    </source>
</evidence>
<comment type="catalytic activity">
    <reaction evidence="1">
        <text>ATP + protein L-histidine = ADP + protein N-phospho-L-histidine.</text>
        <dbReference type="EC" id="2.7.13.3"/>
    </reaction>
</comment>
<dbReference type="Pfam" id="PF00672">
    <property type="entry name" value="HAMP"/>
    <property type="match status" value="1"/>
</dbReference>
<proteinExistence type="predicted"/>
<organism evidence="12 13">
    <name type="scientific">Nocardioides panacis</name>
    <dbReference type="NCBI Taxonomy" id="2849501"/>
    <lineage>
        <taxon>Bacteria</taxon>
        <taxon>Bacillati</taxon>
        <taxon>Actinomycetota</taxon>
        <taxon>Actinomycetes</taxon>
        <taxon>Propionibacteriales</taxon>
        <taxon>Nocardioidaceae</taxon>
        <taxon>Nocardioides</taxon>
    </lineage>
</organism>
<feature type="transmembrane region" description="Helical" evidence="9">
    <location>
        <begin position="153"/>
        <end position="179"/>
    </location>
</feature>
<dbReference type="KEGG" id="nps:KRR39_14385"/>
<dbReference type="PANTHER" id="PTHR45436">
    <property type="entry name" value="SENSOR HISTIDINE KINASE YKOH"/>
    <property type="match status" value="1"/>
</dbReference>
<dbReference type="PANTHER" id="PTHR45436:SF5">
    <property type="entry name" value="SENSOR HISTIDINE KINASE TRCS"/>
    <property type="match status" value="1"/>
</dbReference>
<sequence>MRLGLRGRLVATTVAAALAAVTVLVVGLQLLLAHQSSRDSLTALQGRADAAATTVRFAGDRARVLEAPADSLDQNIWIYDAAGRRIDGTEPPRRVRAQVARLSSSTSERDVVVDGGIRLLARPVPREGSGAVGAVVVAALDLAPYESAERRGLVVSLALGLITVAGAGAAAWAACGYALRQVRRMARRADEWREHDLAGRFELGPPRDELTELADTLDRMLDRIAQAILAERRLTDEVAHELRTPLTVIRSEAQLALVEAGPDAASTASLDAIVAATERMAASIQTMLSVARSAHADEATCGTAEVLDEVRAHATDVPGVRVEVDDPGQDVLLAAPLRVVGAAVVPLLDNAVRHAATRVRVHVTLESRRVLLHVEDDGEGVAGDRRERIFEPGHSTAPHGAGLGLSLSRRLAHSVGGEVGEQGDGHGHFVLTVPRA</sequence>
<dbReference type="EMBL" id="CP077062">
    <property type="protein sequence ID" value="QWZ06728.1"/>
    <property type="molecule type" value="Genomic_DNA"/>
</dbReference>
<dbReference type="SMART" id="SM00388">
    <property type="entry name" value="HisKA"/>
    <property type="match status" value="1"/>
</dbReference>
<protein>
    <recommendedName>
        <fullName evidence="2">histidine kinase</fullName>
        <ecNumber evidence="2">2.7.13.3</ecNumber>
    </recommendedName>
</protein>
<dbReference type="GO" id="GO:0000155">
    <property type="term" value="F:phosphorelay sensor kinase activity"/>
    <property type="evidence" value="ECO:0007669"/>
    <property type="project" value="InterPro"/>
</dbReference>